<accession>A0A1H1SFH1</accession>
<dbReference type="EMBL" id="LT629734">
    <property type="protein sequence ID" value="SDS46603.1"/>
    <property type="molecule type" value="Genomic_DNA"/>
</dbReference>
<gene>
    <name evidence="2" type="ORF">SAMN04489719_2383</name>
</gene>
<feature type="transmembrane region" description="Helical" evidence="1">
    <location>
        <begin position="84"/>
        <end position="106"/>
    </location>
</feature>
<sequence>MEQTARVPNPVSGRLDDTAPPATPLMVVGRYLCALFPPTWVLLALALGEESTTWPVMLGMVVAMYLCAAAAHGSWWRSSWPLPAGWVTATLAQVAVAAVGVVASIVTGEPLVMAFAMTLLIGAVLGVAALHAWTALRARRR</sequence>
<dbReference type="Proteomes" id="UP000199649">
    <property type="component" value="Chromosome I"/>
</dbReference>
<organism evidence="2 3">
    <name type="scientific">Agrococcus carbonis</name>
    <dbReference type="NCBI Taxonomy" id="684552"/>
    <lineage>
        <taxon>Bacteria</taxon>
        <taxon>Bacillati</taxon>
        <taxon>Actinomycetota</taxon>
        <taxon>Actinomycetes</taxon>
        <taxon>Micrococcales</taxon>
        <taxon>Microbacteriaceae</taxon>
        <taxon>Agrococcus</taxon>
    </lineage>
</organism>
<evidence type="ECO:0000313" key="3">
    <source>
        <dbReference type="Proteomes" id="UP000199649"/>
    </source>
</evidence>
<evidence type="ECO:0000256" key="1">
    <source>
        <dbReference type="SAM" id="Phobius"/>
    </source>
</evidence>
<dbReference type="AlphaFoldDB" id="A0A1H1SFH1"/>
<keyword evidence="1" id="KW-1133">Transmembrane helix</keyword>
<keyword evidence="3" id="KW-1185">Reference proteome</keyword>
<feature type="transmembrane region" description="Helical" evidence="1">
    <location>
        <begin position="31"/>
        <end position="48"/>
    </location>
</feature>
<proteinExistence type="predicted"/>
<keyword evidence="1" id="KW-0812">Transmembrane</keyword>
<evidence type="ECO:0000313" key="2">
    <source>
        <dbReference type="EMBL" id="SDS46603.1"/>
    </source>
</evidence>
<reference evidence="3" key="1">
    <citation type="submission" date="2016-10" db="EMBL/GenBank/DDBJ databases">
        <authorList>
            <person name="Varghese N."/>
            <person name="Submissions S."/>
        </authorList>
    </citation>
    <scope>NUCLEOTIDE SEQUENCE [LARGE SCALE GENOMIC DNA]</scope>
    <source>
        <strain evidence="3">DSM 22965</strain>
    </source>
</reference>
<dbReference type="RefSeq" id="WP_092667202.1">
    <property type="nucleotide sequence ID" value="NZ_LT629734.1"/>
</dbReference>
<feature type="transmembrane region" description="Helical" evidence="1">
    <location>
        <begin position="54"/>
        <end position="72"/>
    </location>
</feature>
<protein>
    <submittedName>
        <fullName evidence="2">Uncharacterized protein</fullName>
    </submittedName>
</protein>
<feature type="transmembrane region" description="Helical" evidence="1">
    <location>
        <begin position="112"/>
        <end position="136"/>
    </location>
</feature>
<keyword evidence="1" id="KW-0472">Membrane</keyword>
<dbReference type="STRING" id="684552.SAMN04489719_2383"/>
<name>A0A1H1SFH1_9MICO</name>